<gene>
    <name evidence="1" type="ORF">KC19_VG153400</name>
</gene>
<evidence type="ECO:0000313" key="2">
    <source>
        <dbReference type="Proteomes" id="UP000822688"/>
    </source>
</evidence>
<comment type="caution">
    <text evidence="1">The sequence shown here is derived from an EMBL/GenBank/DDBJ whole genome shotgun (WGS) entry which is preliminary data.</text>
</comment>
<proteinExistence type="predicted"/>
<sequence length="82" mass="9533">MLPLYHFWSSIIGASTAILQKMPITHNIIQHKIGNLHTSALGMQKQFFRLQVPMYNLVPVAVLYTCIDRIYRQQVKREPPVQ</sequence>
<dbReference type="AlphaFoldDB" id="A0A8T0HQV3"/>
<reference evidence="1" key="1">
    <citation type="submission" date="2020-06" db="EMBL/GenBank/DDBJ databases">
        <title>WGS assembly of Ceratodon purpureus strain R40.</title>
        <authorList>
            <person name="Carey S.B."/>
            <person name="Jenkins J."/>
            <person name="Shu S."/>
            <person name="Lovell J.T."/>
            <person name="Sreedasyam A."/>
            <person name="Maumus F."/>
            <person name="Tiley G.P."/>
            <person name="Fernandez-Pozo N."/>
            <person name="Barry K."/>
            <person name="Chen C."/>
            <person name="Wang M."/>
            <person name="Lipzen A."/>
            <person name="Daum C."/>
            <person name="Saski C.A."/>
            <person name="Payton A.C."/>
            <person name="Mcbreen J.C."/>
            <person name="Conrad R.E."/>
            <person name="Kollar L.M."/>
            <person name="Olsson S."/>
            <person name="Huttunen S."/>
            <person name="Landis J.B."/>
            <person name="Wickett N.J."/>
            <person name="Johnson M.G."/>
            <person name="Rensing S.A."/>
            <person name="Grimwood J."/>
            <person name="Schmutz J."/>
            <person name="Mcdaniel S.F."/>
        </authorList>
    </citation>
    <scope>NUCLEOTIDE SEQUENCE</scope>
    <source>
        <strain evidence="1">R40</strain>
    </source>
</reference>
<keyword evidence="2" id="KW-1185">Reference proteome</keyword>
<dbReference type="EMBL" id="CM026426">
    <property type="protein sequence ID" value="KAG0573159.1"/>
    <property type="molecule type" value="Genomic_DNA"/>
</dbReference>
<evidence type="ECO:0000313" key="1">
    <source>
        <dbReference type="EMBL" id="KAG0573159.1"/>
    </source>
</evidence>
<name>A0A8T0HQV3_CERPU</name>
<accession>A0A8T0HQV3</accession>
<organism evidence="1 2">
    <name type="scientific">Ceratodon purpureus</name>
    <name type="common">Fire moss</name>
    <name type="synonym">Dicranum purpureum</name>
    <dbReference type="NCBI Taxonomy" id="3225"/>
    <lineage>
        <taxon>Eukaryota</taxon>
        <taxon>Viridiplantae</taxon>
        <taxon>Streptophyta</taxon>
        <taxon>Embryophyta</taxon>
        <taxon>Bryophyta</taxon>
        <taxon>Bryophytina</taxon>
        <taxon>Bryopsida</taxon>
        <taxon>Dicranidae</taxon>
        <taxon>Pseudoditrichales</taxon>
        <taxon>Ditrichaceae</taxon>
        <taxon>Ceratodon</taxon>
    </lineage>
</organism>
<dbReference type="Proteomes" id="UP000822688">
    <property type="component" value="Chromosome V"/>
</dbReference>
<protein>
    <submittedName>
        <fullName evidence="1">Uncharacterized protein</fullName>
    </submittedName>
</protein>